<dbReference type="SUPFAM" id="SSF57756">
    <property type="entry name" value="Retrovirus zinc finger-like domains"/>
    <property type="match status" value="3"/>
</dbReference>
<dbReference type="InterPro" id="IPR001878">
    <property type="entry name" value="Znf_CCHC"/>
</dbReference>
<accession>A0A6P5YX55</accession>
<evidence type="ECO:0000313" key="4">
    <source>
        <dbReference type="Proteomes" id="UP000515121"/>
    </source>
</evidence>
<dbReference type="GeneID" id="111295721"/>
<feature type="compositionally biased region" description="Basic residues" evidence="2">
    <location>
        <begin position="56"/>
        <end position="70"/>
    </location>
</feature>
<sequence length="453" mass="50390">MEKTMTRNEGGEGAAAPAKRREGSQWRSKAEEYQMISNLTGFDNLRAMMEGEATVKRRKRRRNRNRNRKKNNNEFQFHAQQPFPPAIDTEQAEAVRTVEVSKWDLIEISANDVPQKLAVDAAVKENKKIETVQAVKGRTEGNGDEACSKEVVNLCSSSFEDDGMISNVSSRKRTGEMVSAEPTINEDGKMVRRKELKAVVAEESVGAGKNEMHAEKPKCIETVKLSENSAENTVLQKLLRKPRYFDPPNGSWASYLSCGKDHQAAANWTLQNRVKACFLCGSLQHFGKHCGQGQYCFVCRGRGHQAYDCPEKQEEKNSIICLRCGDAGHDMFSCRNDYSPDDLKKIRCYICNDFGHLSCVKLPDTGPTEVSCYNCGQSGHLGSECSKCPKVAGGSKSHALCYRCRDEGHFARTCTLSRKHARRIQAKMRSLGSSSAPPDCGPQNDVKDAKGEI</sequence>
<dbReference type="AlphaFoldDB" id="A0A6P5YX55"/>
<gene>
    <name evidence="5" type="primary">LOC111295721</name>
</gene>
<feature type="compositionally biased region" description="Basic and acidic residues" evidence="2">
    <location>
        <begin position="19"/>
        <end position="29"/>
    </location>
</feature>
<name>A0A6P5YX55_DURZI</name>
<dbReference type="RefSeq" id="XP_022745099.1">
    <property type="nucleotide sequence ID" value="XM_022889364.1"/>
</dbReference>
<feature type="region of interest" description="Disordered" evidence="2">
    <location>
        <begin position="50"/>
        <end position="76"/>
    </location>
</feature>
<proteinExistence type="predicted"/>
<dbReference type="SMART" id="SM00343">
    <property type="entry name" value="ZnF_C2HC"/>
    <property type="match status" value="6"/>
</dbReference>
<dbReference type="PANTHER" id="PTHR46978">
    <property type="entry name" value="ZINC KNUCKLE (CCHC-TYPE) FAMILY PROTEIN"/>
    <property type="match status" value="1"/>
</dbReference>
<feature type="domain" description="CCHC-type" evidence="3">
    <location>
        <begin position="401"/>
        <end position="414"/>
    </location>
</feature>
<dbReference type="Gene3D" id="4.10.60.10">
    <property type="entry name" value="Zinc finger, CCHC-type"/>
    <property type="match status" value="3"/>
</dbReference>
<keyword evidence="1" id="KW-0863">Zinc-finger</keyword>
<keyword evidence="1" id="KW-0862">Zinc</keyword>
<organism evidence="4 5">
    <name type="scientific">Durio zibethinus</name>
    <name type="common">Durian</name>
    <dbReference type="NCBI Taxonomy" id="66656"/>
    <lineage>
        <taxon>Eukaryota</taxon>
        <taxon>Viridiplantae</taxon>
        <taxon>Streptophyta</taxon>
        <taxon>Embryophyta</taxon>
        <taxon>Tracheophyta</taxon>
        <taxon>Spermatophyta</taxon>
        <taxon>Magnoliopsida</taxon>
        <taxon>eudicotyledons</taxon>
        <taxon>Gunneridae</taxon>
        <taxon>Pentapetalae</taxon>
        <taxon>rosids</taxon>
        <taxon>malvids</taxon>
        <taxon>Malvales</taxon>
        <taxon>Malvaceae</taxon>
        <taxon>Helicteroideae</taxon>
        <taxon>Durio</taxon>
    </lineage>
</organism>
<dbReference type="PROSITE" id="PS50158">
    <property type="entry name" value="ZF_CCHC"/>
    <property type="match status" value="3"/>
</dbReference>
<dbReference type="Proteomes" id="UP000515121">
    <property type="component" value="Unplaced"/>
</dbReference>
<feature type="domain" description="CCHC-type" evidence="3">
    <location>
        <begin position="372"/>
        <end position="387"/>
    </location>
</feature>
<dbReference type="GO" id="GO:0008270">
    <property type="term" value="F:zinc ion binding"/>
    <property type="evidence" value="ECO:0007669"/>
    <property type="project" value="UniProtKB-KW"/>
</dbReference>
<evidence type="ECO:0000313" key="5">
    <source>
        <dbReference type="RefSeq" id="XP_022745099.1"/>
    </source>
</evidence>
<dbReference type="InterPro" id="IPR036875">
    <property type="entry name" value="Znf_CCHC_sf"/>
</dbReference>
<reference evidence="5" key="1">
    <citation type="submission" date="2025-08" db="UniProtKB">
        <authorList>
            <consortium name="RefSeq"/>
        </authorList>
    </citation>
    <scope>IDENTIFICATION</scope>
    <source>
        <tissue evidence="5">Fruit stalk</tissue>
    </source>
</reference>
<protein>
    <submittedName>
        <fullName evidence="5">Uncharacterized protein LOC111295721 isoform X1</fullName>
    </submittedName>
</protein>
<dbReference type="Pfam" id="PF00098">
    <property type="entry name" value="zf-CCHC"/>
    <property type="match status" value="3"/>
</dbReference>
<keyword evidence="4" id="KW-1185">Reference proteome</keyword>
<feature type="compositionally biased region" description="Basic and acidic residues" evidence="2">
    <location>
        <begin position="1"/>
        <end position="10"/>
    </location>
</feature>
<keyword evidence="1" id="KW-0479">Metal-binding</keyword>
<feature type="region of interest" description="Disordered" evidence="2">
    <location>
        <begin position="425"/>
        <end position="453"/>
    </location>
</feature>
<feature type="domain" description="CCHC-type" evidence="3">
    <location>
        <begin position="296"/>
        <end position="311"/>
    </location>
</feature>
<feature type="region of interest" description="Disordered" evidence="2">
    <location>
        <begin position="1"/>
        <end position="29"/>
    </location>
</feature>
<dbReference type="KEGG" id="dzi:111295721"/>
<evidence type="ECO:0000256" key="1">
    <source>
        <dbReference type="PROSITE-ProRule" id="PRU00047"/>
    </source>
</evidence>
<evidence type="ECO:0000256" key="2">
    <source>
        <dbReference type="SAM" id="MobiDB-lite"/>
    </source>
</evidence>
<evidence type="ECO:0000259" key="3">
    <source>
        <dbReference type="PROSITE" id="PS50158"/>
    </source>
</evidence>
<dbReference type="OrthoDB" id="427960at2759"/>
<dbReference type="PANTHER" id="PTHR46978:SF2">
    <property type="entry name" value="ZINC KNUCKLE (CCHC-TYPE) FAMILY PROTEIN ISOFORM 1"/>
    <property type="match status" value="1"/>
</dbReference>
<dbReference type="GO" id="GO:0003676">
    <property type="term" value="F:nucleic acid binding"/>
    <property type="evidence" value="ECO:0007669"/>
    <property type="project" value="InterPro"/>
</dbReference>